<dbReference type="InterPro" id="IPR052356">
    <property type="entry name" value="Thiol_S-MT"/>
</dbReference>
<sequence length="200" mass="22655">MALKDFSGKIFAFGYDVFMFPIEKFALEKLRAKALSFIEGKRILEVGVGTGLNFQFYPDGVNVIAVEPKFEMLKRAIKRAKNFNGQIYFVSARVEFLPFKDDFFDSVLATFVFCEVENPANGFRELLRVLKPGGRLILLEHVRPGGKFLSKVFDLVNNFTSILGENINRETLKIALEAGVVIEKVINVYGDFVKLIIARK</sequence>
<keyword evidence="2" id="KW-0489">Methyltransferase</keyword>
<dbReference type="GO" id="GO:0008757">
    <property type="term" value="F:S-adenosylmethionine-dependent methyltransferase activity"/>
    <property type="evidence" value="ECO:0007669"/>
    <property type="project" value="InterPro"/>
</dbReference>
<evidence type="ECO:0000313" key="3">
    <source>
        <dbReference type="Proteomes" id="UP000320623"/>
    </source>
</evidence>
<dbReference type="RefSeq" id="WP_140944582.1">
    <property type="nucleotide sequence ID" value="NZ_FAOO01000004.1"/>
</dbReference>
<protein>
    <submittedName>
        <fullName evidence="2">Methyltransferase domain-containing protein</fullName>
    </submittedName>
</protein>
<dbReference type="PANTHER" id="PTHR45036">
    <property type="entry name" value="METHYLTRANSFERASE LIKE 7B"/>
    <property type="match status" value="1"/>
</dbReference>
<dbReference type="Gene3D" id="3.40.50.150">
    <property type="entry name" value="Vaccinia Virus protein VP39"/>
    <property type="match status" value="1"/>
</dbReference>
<dbReference type="Proteomes" id="UP000320623">
    <property type="component" value="Unassembled WGS sequence"/>
</dbReference>
<dbReference type="PANTHER" id="PTHR45036:SF1">
    <property type="entry name" value="METHYLTRANSFERASE LIKE 7A"/>
    <property type="match status" value="1"/>
</dbReference>
<keyword evidence="3" id="KW-1185">Reference proteome</keyword>
<evidence type="ECO:0000259" key="1">
    <source>
        <dbReference type="Pfam" id="PF08241"/>
    </source>
</evidence>
<reference evidence="3" key="1">
    <citation type="submission" date="2015-11" db="EMBL/GenBank/DDBJ databases">
        <authorList>
            <person name="Varghese N."/>
        </authorList>
    </citation>
    <scope>NUCLEOTIDE SEQUENCE [LARGE SCALE GENOMIC DNA]</scope>
</reference>
<gene>
    <name evidence="2" type="ORF">JGI1_00804</name>
</gene>
<dbReference type="AlphaFoldDB" id="A0A0S4MXG7"/>
<evidence type="ECO:0000313" key="2">
    <source>
        <dbReference type="EMBL" id="CUU03634.1"/>
    </source>
</evidence>
<accession>A0A0S4MXG7</accession>
<proteinExistence type="predicted"/>
<keyword evidence="2" id="KW-0808">Transferase</keyword>
<feature type="domain" description="Methyltransferase type 11" evidence="1">
    <location>
        <begin position="44"/>
        <end position="138"/>
    </location>
</feature>
<dbReference type="Pfam" id="PF08241">
    <property type="entry name" value="Methyltransf_11"/>
    <property type="match status" value="1"/>
</dbReference>
<dbReference type="InterPro" id="IPR013216">
    <property type="entry name" value="Methyltransf_11"/>
</dbReference>
<name>A0A0S4MXG7_9BACT</name>
<organism evidence="2 3">
    <name type="scientific">Candidatus Thermokryptus mobilis</name>
    <dbReference type="NCBI Taxonomy" id="1643428"/>
    <lineage>
        <taxon>Bacteria</taxon>
        <taxon>Pseudomonadati</taxon>
        <taxon>Candidatus Kryptoniota</taxon>
        <taxon>Candidatus Thermokryptus</taxon>
    </lineage>
</organism>
<dbReference type="InterPro" id="IPR029063">
    <property type="entry name" value="SAM-dependent_MTases_sf"/>
</dbReference>
<dbReference type="GO" id="GO:0032259">
    <property type="term" value="P:methylation"/>
    <property type="evidence" value="ECO:0007669"/>
    <property type="project" value="UniProtKB-KW"/>
</dbReference>
<dbReference type="EMBL" id="FAOO01000004">
    <property type="protein sequence ID" value="CUU03634.1"/>
    <property type="molecule type" value="Genomic_DNA"/>
</dbReference>
<dbReference type="CDD" id="cd02440">
    <property type="entry name" value="AdoMet_MTases"/>
    <property type="match status" value="1"/>
</dbReference>
<dbReference type="OrthoDB" id="9772751at2"/>
<dbReference type="SUPFAM" id="SSF53335">
    <property type="entry name" value="S-adenosyl-L-methionine-dependent methyltransferases"/>
    <property type="match status" value="1"/>
</dbReference>
<dbReference type="STRING" id="1643428.GCA_001442855_00783"/>